<protein>
    <recommendedName>
        <fullName evidence="3">Thioredoxin</fullName>
    </recommendedName>
</protein>
<gene>
    <name evidence="1" type="ORF">QPL79_05780</name>
</gene>
<reference evidence="1 2" key="1">
    <citation type="submission" date="2023-05" db="EMBL/GenBank/DDBJ databases">
        <title>A new hyperthermophilic archaea 'Ignisphaera cupida' sp. nov. and description of the family 'Ignisphaeraceae' fam. nov.</title>
        <authorList>
            <person name="Podosokorskaya O.A."/>
            <person name="Elcheninov A.G."/>
            <person name="Klukina A."/>
            <person name="Merkel A.Y."/>
        </authorList>
    </citation>
    <scope>NUCLEOTIDE SEQUENCE [LARGE SCALE GENOMIC DNA]</scope>
    <source>
        <strain evidence="1 2">4213-co</strain>
    </source>
</reference>
<dbReference type="Proteomes" id="UP001529235">
    <property type="component" value="Unassembled WGS sequence"/>
</dbReference>
<sequence>MLSIPDVDGVYVYRGGSWERIVFEGPYVPSADGIYIIYFRNRSCPGCKGFDKLWNRFVAENGNGFKEAVLVQCTNFFFECSSQEAADTFIFYLVFATPQLVVVVIENGVPVYIEREVYFPDLDSLKNFVFGVNERRKRVSEESTEESEEEGIYIDLNSKNWKDVVNKIKSIVLEGRNLKEICDEEGCKVVIE</sequence>
<evidence type="ECO:0000313" key="2">
    <source>
        <dbReference type="Proteomes" id="UP001529235"/>
    </source>
</evidence>
<keyword evidence="2" id="KW-1185">Reference proteome</keyword>
<evidence type="ECO:0000313" key="1">
    <source>
        <dbReference type="EMBL" id="MDK6028868.1"/>
    </source>
</evidence>
<evidence type="ECO:0008006" key="3">
    <source>
        <dbReference type="Google" id="ProtNLM"/>
    </source>
</evidence>
<dbReference type="EMBL" id="JASNVW010000003">
    <property type="protein sequence ID" value="MDK6028868.1"/>
    <property type="molecule type" value="Genomic_DNA"/>
</dbReference>
<proteinExistence type="predicted"/>
<organism evidence="1 2">
    <name type="scientific">Ignisphaera cupida</name>
    <dbReference type="NCBI Taxonomy" id="3050454"/>
    <lineage>
        <taxon>Archaea</taxon>
        <taxon>Thermoproteota</taxon>
        <taxon>Thermoprotei</taxon>
        <taxon>Desulfurococcales</taxon>
        <taxon>Desulfurococcaceae</taxon>
        <taxon>Ignisphaera</taxon>
    </lineage>
</organism>
<dbReference type="AlphaFoldDB" id="A0ABD4Z9U6"/>
<comment type="caution">
    <text evidence="1">The sequence shown here is derived from an EMBL/GenBank/DDBJ whole genome shotgun (WGS) entry which is preliminary data.</text>
</comment>
<dbReference type="InterPro" id="IPR036249">
    <property type="entry name" value="Thioredoxin-like_sf"/>
</dbReference>
<accession>A0ABD4Z9U6</accession>
<name>A0ABD4Z9U6_9CREN</name>
<dbReference type="RefSeq" id="WP_285273854.1">
    <property type="nucleotide sequence ID" value="NZ_JASNVW010000003.1"/>
</dbReference>
<dbReference type="SUPFAM" id="SSF52833">
    <property type="entry name" value="Thioredoxin-like"/>
    <property type="match status" value="1"/>
</dbReference>